<gene>
    <name evidence="4" type="ORF">SO694_00012340</name>
</gene>
<feature type="region of interest" description="Disordered" evidence="3">
    <location>
        <begin position="961"/>
        <end position="1001"/>
    </location>
</feature>
<evidence type="ECO:0000256" key="2">
    <source>
        <dbReference type="ARBA" id="ARBA00022691"/>
    </source>
</evidence>
<name>A0ABR1G229_AURAN</name>
<reference evidence="4 5" key="1">
    <citation type="submission" date="2024-03" db="EMBL/GenBank/DDBJ databases">
        <title>Aureococcus anophagefferens CCMP1851 and Kratosvirus quantuckense: Draft genome of a second virus-susceptible host strain in the model system.</title>
        <authorList>
            <person name="Chase E."/>
            <person name="Truchon A.R."/>
            <person name="Schepens W."/>
            <person name="Wilhelm S.W."/>
        </authorList>
    </citation>
    <scope>NUCLEOTIDE SEQUENCE [LARGE SCALE GENOMIC DNA]</scope>
    <source>
        <strain evidence="4 5">CCMP1851</strain>
    </source>
</reference>
<feature type="region of interest" description="Disordered" evidence="3">
    <location>
        <begin position="111"/>
        <end position="152"/>
    </location>
</feature>
<organism evidence="4 5">
    <name type="scientific">Aureococcus anophagefferens</name>
    <name type="common">Harmful bloom alga</name>
    <dbReference type="NCBI Taxonomy" id="44056"/>
    <lineage>
        <taxon>Eukaryota</taxon>
        <taxon>Sar</taxon>
        <taxon>Stramenopiles</taxon>
        <taxon>Ochrophyta</taxon>
        <taxon>Pelagophyceae</taxon>
        <taxon>Pelagomonadales</taxon>
        <taxon>Pelagomonadaceae</taxon>
        <taxon>Aureococcus</taxon>
    </lineage>
</organism>
<sequence>MDAFGDYDSVATARALRVMLAFEDSGAALSDVVPDGDAGCDREALARALEGHESLRELGDKELSALLGEAGRFVDDERRVTRASLGAWLTNERERLREELAARLHLAEAPAAARRPRAGPRIFKGDWPTSSFADAKQKKKQRRREPDAAPDAAATAIAACWRGKRGRVGERRRHRAATCVSAVARGRFARDDARKRRIRRDRITRETEVSRERHKRLGALQAELERLKKTPAELASTYEAVHARRREARLKRWREEEEEALKPPAGSKKFNDDDDVEDFSSHATPTSADAGGDAYSLEFDANGDPRGAALSEADQLERAAILDYRRAVKAGTVGATIADALEIYRRGPNSGAPLADDPTPEDNARRIQEIRDKILVKVRNKRNFLDPAAVDDKRGVPEFPFGKPMTWKKKPIKRRAMVGSILKAAQEAEDRGEDGDAAAKKAAEDFIQSHGGYGGGDYPKSAFETPAAKRKSEAATKDYTPGACQRACTVDEDGEVKTTYAEKSFAGHHGARRKYEEYFAAKERAAELVAAHDATAPQRAELRALRKRHLDRAMMLAKKMANPPKIERDKDIDFGEPEPGSDDPAGWWRLPPPGEDRDKALKAHANTVRAMEGKDEWWRVRLPEDACGPPIDIRDVCPPLCPPNVPWPFPSKFLKNLPPEKCEKPMDEYEASLWWYAWCRKGLAASMEGRKGEKIKHASEAARIRAEGEGLDADGVAAAVAAAAADAANRTDEEMRLFDQDGERLLEMCKLGPAGRRKIALDGVKERRAEVDRMKDDMIKEVYRLAALKNAPGNVAAAREADEACRAGKATKIQAFYRGARARAAAEAQRRDAKVFGALETLVSELGGGPAASADFGKAASRLSTVFAAARASRPKEKPKKKPPAGSGAVAARAPPETPLLSTRISRKLRESRESASRRGDGRTVAFAPSPARSPGEAPKTPVTIPKLDFGVPLDMAQALAPAGPDESASADGVPEAKAATPSPRSFSLFGDDAAPATGDEESVDDLIARAAALRESAVASGELKPRAPEEPAKPEAPEEAAEKPAAPEEPAAPSAPEPPRSRSQRRRRRRRPRSPGPSAALAASLERARARGVTVPAIILARPHVPGNIGATCRAMANFGLHQLRVAAPADGGWRTAPEAVARCAGADALLERARRYDTVVDATTDTHYVVAASARRRATPALDAATAAASLVEASRRGLKTALSSGASATGCRRRSSTARTPSSRSTRTASSRR</sequence>
<evidence type="ECO:0008006" key="6">
    <source>
        <dbReference type="Google" id="ProtNLM"/>
    </source>
</evidence>
<dbReference type="PROSITE" id="PS50096">
    <property type="entry name" value="IQ"/>
    <property type="match status" value="2"/>
</dbReference>
<feature type="region of interest" description="Disordered" evidence="3">
    <location>
        <begin position="1203"/>
        <end position="1236"/>
    </location>
</feature>
<accession>A0ABR1G229</accession>
<evidence type="ECO:0000256" key="3">
    <source>
        <dbReference type="SAM" id="MobiDB-lite"/>
    </source>
</evidence>
<comment type="similarity">
    <text evidence="1">Belongs to the class IV-like SAM-binding methyltransferase superfamily. RNA methyltransferase TrmH family.</text>
</comment>
<feature type="compositionally biased region" description="Basic and acidic residues" evidence="3">
    <location>
        <begin position="1024"/>
        <end position="1047"/>
    </location>
</feature>
<dbReference type="InterPro" id="IPR004384">
    <property type="entry name" value="RNA_MeTrfase_TrmJ/LasT"/>
</dbReference>
<evidence type="ECO:0000313" key="4">
    <source>
        <dbReference type="EMBL" id="KAK7242372.1"/>
    </source>
</evidence>
<feature type="compositionally biased region" description="Low complexity" evidence="3">
    <location>
        <begin position="1220"/>
        <end position="1236"/>
    </location>
</feature>
<keyword evidence="5" id="KW-1185">Reference proteome</keyword>
<dbReference type="Proteomes" id="UP001363151">
    <property type="component" value="Unassembled WGS sequence"/>
</dbReference>
<dbReference type="InterPro" id="IPR029028">
    <property type="entry name" value="Alpha/beta_knot_MTases"/>
</dbReference>
<dbReference type="PANTHER" id="PTHR42786">
    <property type="entry name" value="TRNA/RRNA METHYLTRANSFERASE"/>
    <property type="match status" value="1"/>
</dbReference>
<evidence type="ECO:0000313" key="5">
    <source>
        <dbReference type="Proteomes" id="UP001363151"/>
    </source>
</evidence>
<dbReference type="SUPFAM" id="SSF75217">
    <property type="entry name" value="alpha/beta knot"/>
    <property type="match status" value="1"/>
</dbReference>
<feature type="compositionally biased region" description="Basic and acidic residues" evidence="3">
    <location>
        <begin position="908"/>
        <end position="922"/>
    </location>
</feature>
<feature type="region of interest" description="Disordered" evidence="3">
    <location>
        <begin position="567"/>
        <end position="597"/>
    </location>
</feature>
<evidence type="ECO:0000256" key="1">
    <source>
        <dbReference type="ARBA" id="ARBA00007228"/>
    </source>
</evidence>
<feature type="region of interest" description="Disordered" evidence="3">
    <location>
        <begin position="870"/>
        <end position="947"/>
    </location>
</feature>
<comment type="caution">
    <text evidence="4">The sequence shown here is derived from an EMBL/GenBank/DDBJ whole genome shotgun (WGS) entry which is preliminary data.</text>
</comment>
<protein>
    <recommendedName>
        <fullName evidence="6">tRNA/rRNA methyltransferase SpoU type domain-containing protein</fullName>
    </recommendedName>
</protein>
<feature type="region of interest" description="Disordered" evidence="3">
    <location>
        <begin position="1018"/>
        <end position="1084"/>
    </location>
</feature>
<dbReference type="InterPro" id="IPR029026">
    <property type="entry name" value="tRNA_m1G_MTases_N"/>
</dbReference>
<feature type="compositionally biased region" description="Basic residues" evidence="3">
    <location>
        <begin position="1063"/>
        <end position="1074"/>
    </location>
</feature>
<keyword evidence="2" id="KW-0949">S-adenosyl-L-methionine</keyword>
<dbReference type="PANTHER" id="PTHR42786:SF7">
    <property type="entry name" value="TRNA_RRNA METHYLTRANSFERASE SPOU TYPE DOMAIN-CONTAINING PROTEIN"/>
    <property type="match status" value="1"/>
</dbReference>
<proteinExistence type="inferred from homology"/>
<feature type="region of interest" description="Disordered" evidence="3">
    <location>
        <begin position="255"/>
        <end position="294"/>
    </location>
</feature>
<dbReference type="Gene3D" id="3.40.1280.10">
    <property type="match status" value="1"/>
</dbReference>
<dbReference type="EMBL" id="JBBJCI010000145">
    <property type="protein sequence ID" value="KAK7242372.1"/>
    <property type="molecule type" value="Genomic_DNA"/>
</dbReference>